<keyword evidence="3" id="KW-0328">Glycosyltransferase</keyword>
<keyword evidence="2" id="KW-1003">Cell membrane</keyword>
<evidence type="ECO:0000256" key="7">
    <source>
        <dbReference type="ARBA" id="ARBA00023136"/>
    </source>
</evidence>
<feature type="transmembrane region" description="Helical" evidence="9">
    <location>
        <begin position="219"/>
        <end position="239"/>
    </location>
</feature>
<evidence type="ECO:0000256" key="8">
    <source>
        <dbReference type="SAM" id="MobiDB-lite"/>
    </source>
</evidence>
<dbReference type="InterPro" id="IPR050297">
    <property type="entry name" value="LipidA_mod_glycosyltrf_83"/>
</dbReference>
<sequence>MTFDRANLVHRYGWVIPVLVFTSAIIFHIHLPGLYFDAVNPDFVAAQKLHPTHLHNPSATLPSKIFPILGSLYHGVQNLYVDLPIFAIFGCDVAPLRIAQASFGAVLLVAFFIVAQRLTRSTTLAMLGALGLASEIAFTASFRTQFYIVMGGATWLFVSLMLALQSNPDERVPMHRLFWSGFFAGLAAYGYFVLLFFVPGMLALVAFRPQSDRRQLIRWGCGLVAGFAPYALGYLSLVIKLHGVSPTVAFIRRMLDMLHPLQGSGTSGSNLLYAWQMARLAITNSGNDAMIFGYSLPSWWGETKFYVFAACTLILVAWSLVYSLRRRKIPSWALIGLLPLSYIVAASLLGSRLWAHHFCVLVPFVYLLPPSLVANMPIKLRMNPMMRGAVMGLAGAGCLLGNGSQQYTFHQHLARSGGEGMSTYALTQLALEARHAPSDTAYLFPEWGFFTSFGLLTENKVRFTEDVAPETLSDLRRLGYEDLRLTYWHPADRDRYAQILWEAGIPATTERTFTTLDGRPVFYWLEGRFAPGEVAPPKDGRPDRPQAAPQATAAPAAHAPAALPETAPPSDPAR</sequence>
<evidence type="ECO:0000256" key="4">
    <source>
        <dbReference type="ARBA" id="ARBA00022679"/>
    </source>
</evidence>
<evidence type="ECO:0000256" key="6">
    <source>
        <dbReference type="ARBA" id="ARBA00022989"/>
    </source>
</evidence>
<evidence type="ECO:0000256" key="1">
    <source>
        <dbReference type="ARBA" id="ARBA00004651"/>
    </source>
</evidence>
<evidence type="ECO:0000313" key="11">
    <source>
        <dbReference type="Proteomes" id="UP001156627"/>
    </source>
</evidence>
<keyword evidence="5 9" id="KW-0812">Transmembrane</keyword>
<evidence type="ECO:0008006" key="12">
    <source>
        <dbReference type="Google" id="ProtNLM"/>
    </source>
</evidence>
<feature type="transmembrane region" description="Helical" evidence="9">
    <location>
        <begin position="177"/>
        <end position="207"/>
    </location>
</feature>
<dbReference type="EMBL" id="BSOA01000036">
    <property type="protein sequence ID" value="GLQ89560.1"/>
    <property type="molecule type" value="Genomic_DNA"/>
</dbReference>
<comment type="subcellular location">
    <subcellularLocation>
        <location evidence="1">Cell membrane</location>
        <topology evidence="1">Multi-pass membrane protein</topology>
    </subcellularLocation>
</comment>
<proteinExistence type="predicted"/>
<evidence type="ECO:0000256" key="5">
    <source>
        <dbReference type="ARBA" id="ARBA00022692"/>
    </source>
</evidence>
<dbReference type="PANTHER" id="PTHR33908">
    <property type="entry name" value="MANNOSYLTRANSFERASE YKCB-RELATED"/>
    <property type="match status" value="1"/>
</dbReference>
<reference evidence="11" key="1">
    <citation type="journal article" date="2019" name="Int. J. Syst. Evol. Microbiol.">
        <title>The Global Catalogue of Microorganisms (GCM) 10K type strain sequencing project: providing services to taxonomists for standard genome sequencing and annotation.</title>
        <authorList>
            <consortium name="The Broad Institute Genomics Platform"/>
            <consortium name="The Broad Institute Genome Sequencing Center for Infectious Disease"/>
            <person name="Wu L."/>
            <person name="Ma J."/>
        </authorList>
    </citation>
    <scope>NUCLEOTIDE SEQUENCE [LARGE SCALE GENOMIC DNA]</scope>
    <source>
        <strain evidence="11">NBRC 111981</strain>
    </source>
</reference>
<feature type="transmembrane region" description="Helical" evidence="9">
    <location>
        <begin position="331"/>
        <end position="349"/>
    </location>
</feature>
<keyword evidence="7 9" id="KW-0472">Membrane</keyword>
<feature type="transmembrane region" description="Helical" evidence="9">
    <location>
        <begin position="12"/>
        <end position="31"/>
    </location>
</feature>
<feature type="transmembrane region" description="Helical" evidence="9">
    <location>
        <begin position="96"/>
        <end position="115"/>
    </location>
</feature>
<evidence type="ECO:0000313" key="10">
    <source>
        <dbReference type="EMBL" id="GLQ89560.1"/>
    </source>
</evidence>
<feature type="transmembrane region" description="Helical" evidence="9">
    <location>
        <begin position="305"/>
        <end position="324"/>
    </location>
</feature>
<evidence type="ECO:0000256" key="9">
    <source>
        <dbReference type="SAM" id="Phobius"/>
    </source>
</evidence>
<gene>
    <name evidence="10" type="ORF">GCM10007898_31340</name>
</gene>
<feature type="transmembrane region" description="Helical" evidence="9">
    <location>
        <begin position="146"/>
        <end position="165"/>
    </location>
</feature>
<feature type="transmembrane region" description="Helical" evidence="9">
    <location>
        <begin position="355"/>
        <end position="378"/>
    </location>
</feature>
<keyword evidence="4" id="KW-0808">Transferase</keyword>
<dbReference type="RefSeq" id="WP_284332999.1">
    <property type="nucleotide sequence ID" value="NZ_BSOA01000036.1"/>
</dbReference>
<name>A0ABQ5XCY0_9GAMM</name>
<protein>
    <recommendedName>
        <fullName evidence="12">Glycosyltransferase RgtA/B/C/D-like domain-containing protein</fullName>
    </recommendedName>
</protein>
<comment type="caution">
    <text evidence="10">The sequence shown here is derived from an EMBL/GenBank/DDBJ whole genome shotgun (WGS) entry which is preliminary data.</text>
</comment>
<organism evidence="10 11">
    <name type="scientific">Dyella flagellata</name>
    <dbReference type="NCBI Taxonomy" id="1867833"/>
    <lineage>
        <taxon>Bacteria</taxon>
        <taxon>Pseudomonadati</taxon>
        <taxon>Pseudomonadota</taxon>
        <taxon>Gammaproteobacteria</taxon>
        <taxon>Lysobacterales</taxon>
        <taxon>Rhodanobacteraceae</taxon>
        <taxon>Dyella</taxon>
    </lineage>
</organism>
<evidence type="ECO:0000256" key="3">
    <source>
        <dbReference type="ARBA" id="ARBA00022676"/>
    </source>
</evidence>
<accession>A0ABQ5XCY0</accession>
<dbReference type="Proteomes" id="UP001156627">
    <property type="component" value="Unassembled WGS sequence"/>
</dbReference>
<keyword evidence="6 9" id="KW-1133">Transmembrane helix</keyword>
<feature type="compositionally biased region" description="Low complexity" evidence="8">
    <location>
        <begin position="545"/>
        <end position="565"/>
    </location>
</feature>
<evidence type="ECO:0000256" key="2">
    <source>
        <dbReference type="ARBA" id="ARBA00022475"/>
    </source>
</evidence>
<dbReference type="PANTHER" id="PTHR33908:SF11">
    <property type="entry name" value="MEMBRANE PROTEIN"/>
    <property type="match status" value="1"/>
</dbReference>
<feature type="region of interest" description="Disordered" evidence="8">
    <location>
        <begin position="533"/>
        <end position="574"/>
    </location>
</feature>
<keyword evidence="11" id="KW-1185">Reference proteome</keyword>